<keyword evidence="3" id="KW-0732">Signal</keyword>
<name>A0A142B959_9GAMM</name>
<dbReference type="SUPFAM" id="SSF56601">
    <property type="entry name" value="beta-lactamase/transpeptidase-like"/>
    <property type="match status" value="1"/>
</dbReference>
<proteinExistence type="inferred from homology"/>
<feature type="signal peptide" evidence="3">
    <location>
        <begin position="1"/>
        <end position="21"/>
    </location>
</feature>
<dbReference type="KEGG" id="emp:EZMO1_1081"/>
<reference evidence="4 5" key="1">
    <citation type="journal article" date="2016" name="Front. Microbiol.">
        <title>Genomic Insight into the Host-Endosymbiont Relationship of Endozoicomonas montiporae CL-33(T) with its Coral Host.</title>
        <authorList>
            <person name="Ding J.-Y."/>
            <person name="Shiu J.-H."/>
            <person name="Chen W.-M."/>
            <person name="Chiang Y.-R."/>
            <person name="Tang S.-L."/>
        </authorList>
    </citation>
    <scope>NUCLEOTIDE SEQUENCE [LARGE SCALE GENOMIC DNA]</scope>
    <source>
        <strain evidence="4 5">CL-33</strain>
    </source>
</reference>
<dbReference type="PATRIC" id="fig|570277.3.peg.1179"/>
<evidence type="ECO:0000256" key="2">
    <source>
        <dbReference type="ARBA" id="ARBA00022801"/>
    </source>
</evidence>
<dbReference type="InterPro" id="IPR000667">
    <property type="entry name" value="Peptidase_S13"/>
</dbReference>
<dbReference type="GO" id="GO:0000270">
    <property type="term" value="P:peptidoglycan metabolic process"/>
    <property type="evidence" value="ECO:0007669"/>
    <property type="project" value="TreeGrafter"/>
</dbReference>
<keyword evidence="2 4" id="KW-0378">Hydrolase</keyword>
<dbReference type="Proteomes" id="UP000071065">
    <property type="component" value="Chromosome"/>
</dbReference>
<dbReference type="PRINTS" id="PR00922">
    <property type="entry name" value="DADACBPTASE3"/>
</dbReference>
<evidence type="ECO:0000256" key="3">
    <source>
        <dbReference type="SAM" id="SignalP"/>
    </source>
</evidence>
<evidence type="ECO:0000256" key="1">
    <source>
        <dbReference type="ARBA" id="ARBA00006096"/>
    </source>
</evidence>
<dbReference type="InterPro" id="IPR012338">
    <property type="entry name" value="Beta-lactam/transpept-like"/>
</dbReference>
<accession>A0A142B959</accession>
<evidence type="ECO:0000313" key="4">
    <source>
        <dbReference type="EMBL" id="AMO55285.1"/>
    </source>
</evidence>
<dbReference type="GO" id="GO:0006508">
    <property type="term" value="P:proteolysis"/>
    <property type="evidence" value="ECO:0007669"/>
    <property type="project" value="InterPro"/>
</dbReference>
<keyword evidence="4" id="KW-0645">Protease</keyword>
<dbReference type="Pfam" id="PF02113">
    <property type="entry name" value="Peptidase_S13"/>
    <property type="match status" value="1"/>
</dbReference>
<dbReference type="NCBIfam" id="TIGR00666">
    <property type="entry name" value="PBP4"/>
    <property type="match status" value="1"/>
</dbReference>
<dbReference type="PANTHER" id="PTHR30023">
    <property type="entry name" value="D-ALANYL-D-ALANINE CARBOXYPEPTIDASE"/>
    <property type="match status" value="1"/>
</dbReference>
<dbReference type="GO" id="GO:0009002">
    <property type="term" value="F:serine-type D-Ala-D-Ala carboxypeptidase activity"/>
    <property type="evidence" value="ECO:0007669"/>
    <property type="project" value="UniProtKB-EC"/>
</dbReference>
<dbReference type="EC" id="3.4.21.-" evidence="4"/>
<dbReference type="EC" id="3.4.16.4" evidence="4"/>
<organism evidence="4 5">
    <name type="scientific">Endozoicomonas montiporae CL-33</name>
    <dbReference type="NCBI Taxonomy" id="570277"/>
    <lineage>
        <taxon>Bacteria</taxon>
        <taxon>Pseudomonadati</taxon>
        <taxon>Pseudomonadota</taxon>
        <taxon>Gammaproteobacteria</taxon>
        <taxon>Oceanospirillales</taxon>
        <taxon>Endozoicomonadaceae</taxon>
        <taxon>Endozoicomonas</taxon>
    </lineage>
</organism>
<dbReference type="AlphaFoldDB" id="A0A142B959"/>
<dbReference type="PANTHER" id="PTHR30023:SF0">
    <property type="entry name" value="PENICILLIN-SENSITIVE CARBOXYPEPTIDASE A"/>
    <property type="match status" value="1"/>
</dbReference>
<dbReference type="STRING" id="570277.EZMO1_1081"/>
<comment type="similarity">
    <text evidence="1">Belongs to the peptidase S13 family.</text>
</comment>
<dbReference type="EMBL" id="CP013251">
    <property type="protein sequence ID" value="AMO55285.1"/>
    <property type="molecule type" value="Genomic_DNA"/>
</dbReference>
<sequence>MRRVIRLLTYLGFLCSMTAAAADSVVNRLESLISELPEGSVYSIQVRDPIKGNVLFEQGAHLNLIPASTLKVLTATLAYDALGQEFRYNTSIASENKVTRKGVVKGAVMLSFSGDPSLKREHLNDLVAQLKEKKITTIAGDLWLDGAVYSGYDRAGGVSWDDLNICFAAPAAAMILDRNCFYGWLKPGKKEGDPAIMEYDRPEWNLEVDNQVVTESLPEGERCTQKVRPSADFEYALQGCISPKSRPLRMAFSVSNVERAVERFMYDLLEQHDIQLKGRIIAGRPELNMPYILAEHHSEALPELLRPVLEDSDNLYSDSILKTVGHQTSGKTGSYASGIESARTLLGNKGVGFGSSRLVDGSGLSRYNFISAATLVDILMLGWKQWGEESPWLTQRKRKEQWFKTGYMSGVRSMAGYVFPDNGRPLVFAVILNGLMPPLPATDQEMRAFKQDIRAFHRSFLKVLGDSGKTLDISAK</sequence>
<feature type="chain" id="PRO_5007492924" evidence="3">
    <location>
        <begin position="22"/>
        <end position="476"/>
    </location>
</feature>
<protein>
    <submittedName>
        <fullName evidence="4">D-alanyl-D-alanine carboxypeptidase/endopeptidase</fullName>
        <ecNumber evidence="4">3.4.16.4</ecNumber>
        <ecNumber evidence="4">3.4.21.-</ecNumber>
    </submittedName>
</protein>
<keyword evidence="4" id="KW-0121">Carboxypeptidase</keyword>
<gene>
    <name evidence="4" type="primary">dacB</name>
    <name evidence="4" type="ORF">EZMO1_1081</name>
</gene>
<dbReference type="Gene3D" id="3.50.80.20">
    <property type="entry name" value="D-Ala-D-Ala carboxypeptidase C, peptidase S13"/>
    <property type="match status" value="1"/>
</dbReference>
<evidence type="ECO:0000313" key="5">
    <source>
        <dbReference type="Proteomes" id="UP000071065"/>
    </source>
</evidence>
<dbReference type="Gene3D" id="3.40.710.10">
    <property type="entry name" value="DD-peptidase/beta-lactamase superfamily"/>
    <property type="match status" value="2"/>
</dbReference>